<evidence type="ECO:0000259" key="2">
    <source>
        <dbReference type="Pfam" id="PF19051"/>
    </source>
</evidence>
<sequence length="488" mass="54508">MEEEQKKPGNSRRNFIKTVAAASAGFTIVPRHVLGGSGYRAPSDKLVIAGIGVGGKGRSDLRHFYESGKAEIGFLCDVDDRQSVESRKRFPNAKYYTDWREMLDKEAKHIDAVSVSTPDHNHAVMAMAAMQLGKHVYVQKPMTHDIYEARKLTEAAKEYEVVTQMGNQGASGDGVRQLQEWYDAGVIGDVHTVKCWTNRPVWPQGIPWPSVNPPVPNELDWDLWLGTAPYKEYVDNLIPGSWRGWWDYGTGALGDLGCHLMEAPFRVLNLKYATDVQATVGSIYTDFWDRGVFPESCPPSSNAILTFPKTDKTEGPVKFHWMDGGIKPERPEELGATELFGDGNSGILFIGTEGKMMASEYAANPRLIPLRRNEEVNIEQKIDRVPGGADGHYAQWVEGCIAGYGNMELSAPFEKSGPLTEAVLMANLAIRVADIPKQRKDEDGDIHTYYPGSNIRLLWDNDNMKVTNYDEANRFVKRDYRDGWSLGV</sequence>
<name>A0A521AVD0_9BACT</name>
<dbReference type="Pfam" id="PF01408">
    <property type="entry name" value="GFO_IDH_MocA"/>
    <property type="match status" value="1"/>
</dbReference>
<dbReference type="AlphaFoldDB" id="A0A521AVD0"/>
<dbReference type="OrthoDB" id="9763611at2"/>
<proteinExistence type="predicted"/>
<dbReference type="InterPro" id="IPR000683">
    <property type="entry name" value="Gfo/Idh/MocA-like_OxRdtase_N"/>
</dbReference>
<dbReference type="InterPro" id="IPR006311">
    <property type="entry name" value="TAT_signal"/>
</dbReference>
<keyword evidence="4" id="KW-1185">Reference proteome</keyword>
<evidence type="ECO:0000259" key="1">
    <source>
        <dbReference type="Pfam" id="PF01408"/>
    </source>
</evidence>
<dbReference type="InterPro" id="IPR043906">
    <property type="entry name" value="Gfo/Idh/MocA_OxRdtase_bact_C"/>
</dbReference>
<evidence type="ECO:0000313" key="3">
    <source>
        <dbReference type="EMBL" id="SMO38786.1"/>
    </source>
</evidence>
<dbReference type="Pfam" id="PF19051">
    <property type="entry name" value="GFO_IDH_MocA_C2"/>
    <property type="match status" value="1"/>
</dbReference>
<dbReference type="RefSeq" id="WP_142712850.1">
    <property type="nucleotide sequence ID" value="NZ_FXTH01000001.1"/>
</dbReference>
<protein>
    <recommendedName>
        <fullName evidence="5">Tat (Twin-arginine translocation) pathway signal sequence</fullName>
    </recommendedName>
</protein>
<dbReference type="PROSITE" id="PS51318">
    <property type="entry name" value="TAT"/>
    <property type="match status" value="1"/>
</dbReference>
<dbReference type="Proteomes" id="UP000317593">
    <property type="component" value="Unassembled WGS sequence"/>
</dbReference>
<dbReference type="SUPFAM" id="SSF55347">
    <property type="entry name" value="Glyceraldehyde-3-phosphate dehydrogenase-like, C-terminal domain"/>
    <property type="match status" value="1"/>
</dbReference>
<dbReference type="EMBL" id="FXTH01000001">
    <property type="protein sequence ID" value="SMO38786.1"/>
    <property type="molecule type" value="Genomic_DNA"/>
</dbReference>
<reference evidence="3 4" key="1">
    <citation type="submission" date="2017-05" db="EMBL/GenBank/DDBJ databases">
        <authorList>
            <person name="Varghese N."/>
            <person name="Submissions S."/>
        </authorList>
    </citation>
    <scope>NUCLEOTIDE SEQUENCE [LARGE SCALE GENOMIC DNA]</scope>
    <source>
        <strain evidence="3 4">DSM 21194</strain>
    </source>
</reference>
<dbReference type="GO" id="GO:0000166">
    <property type="term" value="F:nucleotide binding"/>
    <property type="evidence" value="ECO:0007669"/>
    <property type="project" value="InterPro"/>
</dbReference>
<dbReference type="InterPro" id="IPR036291">
    <property type="entry name" value="NAD(P)-bd_dom_sf"/>
</dbReference>
<accession>A0A521AVD0</accession>
<dbReference type="Gene3D" id="3.30.360.10">
    <property type="entry name" value="Dihydrodipicolinate Reductase, domain 2"/>
    <property type="match status" value="1"/>
</dbReference>
<dbReference type="SUPFAM" id="SSF51735">
    <property type="entry name" value="NAD(P)-binding Rossmann-fold domains"/>
    <property type="match status" value="1"/>
</dbReference>
<evidence type="ECO:0008006" key="5">
    <source>
        <dbReference type="Google" id="ProtNLM"/>
    </source>
</evidence>
<feature type="domain" description="Gfo/Idh/MocA-like oxidoreductase bacterial type C-terminal" evidence="2">
    <location>
        <begin position="214"/>
        <end position="263"/>
    </location>
</feature>
<dbReference type="PANTHER" id="PTHR43818">
    <property type="entry name" value="BCDNA.GH03377"/>
    <property type="match status" value="1"/>
</dbReference>
<gene>
    <name evidence="3" type="ORF">SAMN06265218_101401</name>
</gene>
<feature type="domain" description="Gfo/Idh/MocA-like oxidoreductase N-terminal" evidence="1">
    <location>
        <begin position="50"/>
        <end position="166"/>
    </location>
</feature>
<dbReference type="PANTHER" id="PTHR43818:SF10">
    <property type="entry name" value="NADH-DEPENDENT DEHYDROGENASE-RELATED"/>
    <property type="match status" value="1"/>
</dbReference>
<dbReference type="Gene3D" id="3.40.50.720">
    <property type="entry name" value="NAD(P)-binding Rossmann-like Domain"/>
    <property type="match status" value="1"/>
</dbReference>
<organism evidence="3 4">
    <name type="scientific">Fodinibius sediminis</name>
    <dbReference type="NCBI Taxonomy" id="1214077"/>
    <lineage>
        <taxon>Bacteria</taxon>
        <taxon>Pseudomonadati</taxon>
        <taxon>Balneolota</taxon>
        <taxon>Balneolia</taxon>
        <taxon>Balneolales</taxon>
        <taxon>Balneolaceae</taxon>
        <taxon>Fodinibius</taxon>
    </lineage>
</organism>
<evidence type="ECO:0000313" key="4">
    <source>
        <dbReference type="Proteomes" id="UP000317593"/>
    </source>
</evidence>
<dbReference type="InterPro" id="IPR050463">
    <property type="entry name" value="Gfo/Idh/MocA_oxidrdct_glycsds"/>
</dbReference>